<dbReference type="EMBL" id="QGKV02000649">
    <property type="protein sequence ID" value="KAF3578798.1"/>
    <property type="molecule type" value="Genomic_DNA"/>
</dbReference>
<feature type="compositionally biased region" description="Polar residues" evidence="1">
    <location>
        <begin position="10"/>
        <end position="20"/>
    </location>
</feature>
<dbReference type="Proteomes" id="UP000266723">
    <property type="component" value="Unassembled WGS sequence"/>
</dbReference>
<gene>
    <name evidence="2" type="ORF">DY000_02031730</name>
</gene>
<evidence type="ECO:0000313" key="3">
    <source>
        <dbReference type="Proteomes" id="UP000266723"/>
    </source>
</evidence>
<name>A0ABQ7DL23_BRACR</name>
<feature type="region of interest" description="Disordered" evidence="1">
    <location>
        <begin position="1"/>
        <end position="83"/>
    </location>
</feature>
<keyword evidence="3" id="KW-1185">Reference proteome</keyword>
<proteinExistence type="predicted"/>
<evidence type="ECO:0000313" key="2">
    <source>
        <dbReference type="EMBL" id="KAF3578798.1"/>
    </source>
</evidence>
<organism evidence="2 3">
    <name type="scientific">Brassica cretica</name>
    <name type="common">Mustard</name>
    <dbReference type="NCBI Taxonomy" id="69181"/>
    <lineage>
        <taxon>Eukaryota</taxon>
        <taxon>Viridiplantae</taxon>
        <taxon>Streptophyta</taxon>
        <taxon>Embryophyta</taxon>
        <taxon>Tracheophyta</taxon>
        <taxon>Spermatophyta</taxon>
        <taxon>Magnoliopsida</taxon>
        <taxon>eudicotyledons</taxon>
        <taxon>Gunneridae</taxon>
        <taxon>Pentapetalae</taxon>
        <taxon>rosids</taxon>
        <taxon>malvids</taxon>
        <taxon>Brassicales</taxon>
        <taxon>Brassicaceae</taxon>
        <taxon>Brassiceae</taxon>
        <taxon>Brassica</taxon>
    </lineage>
</organism>
<accession>A0ABQ7DL23</accession>
<sequence>MMAMARIDTRNGNLRRSQTLFAPALGPAPTPVPPQETSKLQAPSSPRHHQKPRAPRPGQESAVQIAPVPGDAPLGSAPGKTDMHGLIMRSSKDICSLFDSYLSNHEAYTHEIT</sequence>
<comment type="caution">
    <text evidence="2">The sequence shown here is derived from an EMBL/GenBank/DDBJ whole genome shotgun (WGS) entry which is preliminary data.</text>
</comment>
<protein>
    <submittedName>
        <fullName evidence="2">Uncharacterized protein</fullName>
    </submittedName>
</protein>
<feature type="compositionally biased region" description="Polar residues" evidence="1">
    <location>
        <begin position="35"/>
        <end position="44"/>
    </location>
</feature>
<reference evidence="2 3" key="1">
    <citation type="journal article" date="2020" name="BMC Genomics">
        <title>Intraspecific diversification of the crop wild relative Brassica cretica Lam. using demographic model selection.</title>
        <authorList>
            <person name="Kioukis A."/>
            <person name="Michalopoulou V.A."/>
            <person name="Briers L."/>
            <person name="Pirintsos S."/>
            <person name="Studholme D.J."/>
            <person name="Pavlidis P."/>
            <person name="Sarris P.F."/>
        </authorList>
    </citation>
    <scope>NUCLEOTIDE SEQUENCE [LARGE SCALE GENOMIC DNA]</scope>
    <source>
        <strain evidence="3">cv. PFS-1207/04</strain>
    </source>
</reference>
<evidence type="ECO:0000256" key="1">
    <source>
        <dbReference type="SAM" id="MobiDB-lite"/>
    </source>
</evidence>